<sequence>MASHQRRAGTVKIGANFSKQTTSAVKIVATQSNQYTTICDQFPRRLLLKSCALARMHLDGKVGIFDPNSPAYHTFEFDAGVTSTDAVTRVFSVLADGRRSIDALRTNLRDTLEDYQAAAYLHISRVTLCLEKALLDQISLSHAQKKQGKAALTLDEVTIQLLRNLWWQYTYDEFADDEFEDLDSTMGSNAALYAKYQTAKKGWEEKGGAVRRARARETRKAARATSMAIVNSSTRNLGRSISLTLSITSAWANGPPKALMICST</sequence>
<organism evidence="1 2">
    <name type="scientific">Aulographum hederae CBS 113979</name>
    <dbReference type="NCBI Taxonomy" id="1176131"/>
    <lineage>
        <taxon>Eukaryota</taxon>
        <taxon>Fungi</taxon>
        <taxon>Dikarya</taxon>
        <taxon>Ascomycota</taxon>
        <taxon>Pezizomycotina</taxon>
        <taxon>Dothideomycetes</taxon>
        <taxon>Pleosporomycetidae</taxon>
        <taxon>Aulographales</taxon>
        <taxon>Aulographaceae</taxon>
    </lineage>
</organism>
<accession>A0A6G1HBT3</accession>
<protein>
    <submittedName>
        <fullName evidence="1">Uncharacterized protein</fullName>
    </submittedName>
</protein>
<evidence type="ECO:0000313" key="2">
    <source>
        <dbReference type="Proteomes" id="UP000800041"/>
    </source>
</evidence>
<dbReference type="EMBL" id="ML977142">
    <property type="protein sequence ID" value="KAF1990524.1"/>
    <property type="molecule type" value="Genomic_DNA"/>
</dbReference>
<reference evidence="1" key="1">
    <citation type="journal article" date="2020" name="Stud. Mycol.">
        <title>101 Dothideomycetes genomes: a test case for predicting lifestyles and emergence of pathogens.</title>
        <authorList>
            <person name="Haridas S."/>
            <person name="Albert R."/>
            <person name="Binder M."/>
            <person name="Bloem J."/>
            <person name="Labutti K."/>
            <person name="Salamov A."/>
            <person name="Andreopoulos B."/>
            <person name="Baker S."/>
            <person name="Barry K."/>
            <person name="Bills G."/>
            <person name="Bluhm B."/>
            <person name="Cannon C."/>
            <person name="Castanera R."/>
            <person name="Culley D."/>
            <person name="Daum C."/>
            <person name="Ezra D."/>
            <person name="Gonzalez J."/>
            <person name="Henrissat B."/>
            <person name="Kuo A."/>
            <person name="Liang C."/>
            <person name="Lipzen A."/>
            <person name="Lutzoni F."/>
            <person name="Magnuson J."/>
            <person name="Mondo S."/>
            <person name="Nolan M."/>
            <person name="Ohm R."/>
            <person name="Pangilinan J."/>
            <person name="Park H.-J."/>
            <person name="Ramirez L."/>
            <person name="Alfaro M."/>
            <person name="Sun H."/>
            <person name="Tritt A."/>
            <person name="Yoshinaga Y."/>
            <person name="Zwiers L.-H."/>
            <person name="Turgeon B."/>
            <person name="Goodwin S."/>
            <person name="Spatafora J."/>
            <person name="Crous P."/>
            <person name="Grigoriev I."/>
        </authorList>
    </citation>
    <scope>NUCLEOTIDE SEQUENCE</scope>
    <source>
        <strain evidence="1">CBS 113979</strain>
    </source>
</reference>
<name>A0A6G1HBT3_9PEZI</name>
<evidence type="ECO:0000313" key="1">
    <source>
        <dbReference type="EMBL" id="KAF1990524.1"/>
    </source>
</evidence>
<gene>
    <name evidence="1" type="ORF">K402DRAFT_460582</name>
</gene>
<dbReference type="AlphaFoldDB" id="A0A6G1HBT3"/>
<proteinExistence type="predicted"/>
<dbReference type="Proteomes" id="UP000800041">
    <property type="component" value="Unassembled WGS sequence"/>
</dbReference>
<keyword evidence="2" id="KW-1185">Reference proteome</keyword>